<gene>
    <name evidence="3" type="ORF">DFQ01_11180</name>
</gene>
<dbReference type="Gene3D" id="3.30.360.10">
    <property type="entry name" value="Dihydrodipicolinate Reductase, domain 2"/>
    <property type="match status" value="1"/>
</dbReference>
<feature type="domain" description="GFO/IDH/MocA-like oxidoreductase" evidence="2">
    <location>
        <begin position="133"/>
        <end position="257"/>
    </location>
</feature>
<dbReference type="OrthoDB" id="9815825at2"/>
<protein>
    <submittedName>
        <fullName evidence="3">Putative dehydrogenase</fullName>
    </submittedName>
</protein>
<keyword evidence="4" id="KW-1185">Reference proteome</keyword>
<evidence type="ECO:0000259" key="2">
    <source>
        <dbReference type="Pfam" id="PF22725"/>
    </source>
</evidence>
<dbReference type="AlphaFoldDB" id="A0A2V2YS56"/>
<evidence type="ECO:0000313" key="4">
    <source>
        <dbReference type="Proteomes" id="UP000246635"/>
    </source>
</evidence>
<dbReference type="GO" id="GO:0000166">
    <property type="term" value="F:nucleotide binding"/>
    <property type="evidence" value="ECO:0007669"/>
    <property type="project" value="InterPro"/>
</dbReference>
<dbReference type="Pfam" id="PF01408">
    <property type="entry name" value="GFO_IDH_MocA"/>
    <property type="match status" value="1"/>
</dbReference>
<dbReference type="EMBL" id="QGTQ01000011">
    <property type="protein sequence ID" value="PWW00933.1"/>
    <property type="molecule type" value="Genomic_DNA"/>
</dbReference>
<dbReference type="InterPro" id="IPR052515">
    <property type="entry name" value="Gfo/Idh/MocA_Oxidoreductase"/>
</dbReference>
<dbReference type="Gene3D" id="3.40.50.720">
    <property type="entry name" value="NAD(P)-binding Rossmann-like Domain"/>
    <property type="match status" value="1"/>
</dbReference>
<comment type="caution">
    <text evidence="3">The sequence shown here is derived from an EMBL/GenBank/DDBJ whole genome shotgun (WGS) entry which is preliminary data.</text>
</comment>
<accession>A0A2V2YS56</accession>
<dbReference type="InterPro" id="IPR000683">
    <property type="entry name" value="Gfo/Idh/MocA-like_OxRdtase_N"/>
</dbReference>
<dbReference type="PANTHER" id="PTHR43249">
    <property type="entry name" value="UDP-N-ACETYL-2-AMINO-2-DEOXY-D-GLUCURONATE OXIDASE"/>
    <property type="match status" value="1"/>
</dbReference>
<dbReference type="PANTHER" id="PTHR43249:SF1">
    <property type="entry name" value="D-GLUCOSIDE 3-DEHYDROGENASE"/>
    <property type="match status" value="1"/>
</dbReference>
<dbReference type="Pfam" id="PF22725">
    <property type="entry name" value="GFO_IDH_MocA_C3"/>
    <property type="match status" value="1"/>
</dbReference>
<dbReference type="InterPro" id="IPR055170">
    <property type="entry name" value="GFO_IDH_MocA-like_dom"/>
</dbReference>
<dbReference type="SUPFAM" id="SSF55347">
    <property type="entry name" value="Glyceraldehyde-3-phosphate dehydrogenase-like, C-terminal domain"/>
    <property type="match status" value="1"/>
</dbReference>
<evidence type="ECO:0000259" key="1">
    <source>
        <dbReference type="Pfam" id="PF01408"/>
    </source>
</evidence>
<name>A0A2V2YS56_9BACL</name>
<dbReference type="SUPFAM" id="SSF51735">
    <property type="entry name" value="NAD(P)-binding Rossmann-fold domains"/>
    <property type="match status" value="1"/>
</dbReference>
<evidence type="ECO:0000313" key="3">
    <source>
        <dbReference type="EMBL" id="PWW00933.1"/>
    </source>
</evidence>
<sequence>MEQVRMGVIGLGNMGSSHAVNIHGGKIPGMVLGAVCDVSEARREWAREQVPGVAVFDSVDAMYKSGTIDAVLIAGLHYDHPEQAIEAFAHDLHVLVEKPAGVYTKQVLEMNEAAAKSGKVFGIMYNQRTNPVYQKVRELVQSGELGSLKRVVWVVTDWYRPQAYHDSGSWRSTWKGEGGGTLINQNPHNLDLLQWILGMPTRIRSFCSFGKYYNIEVEDDVTAYLEYANGATGVYITSTGEAPGTNRLEISGDMGKLTIEHNKLTFLRNRISEREHNRVNTQPFAKPECWQCDIPVSSSGGEQHNGILKNFAQAVLNGTPLLAPGEEGINGLLISNAIHYSSWIDGWADLDQFNHEHFYELLQERINGSTVEKQQVESKVADLTGTH</sequence>
<reference evidence="3 4" key="1">
    <citation type="submission" date="2018-05" db="EMBL/GenBank/DDBJ databases">
        <title>Genomic Encyclopedia of Type Strains, Phase III (KMG-III): the genomes of soil and plant-associated and newly described type strains.</title>
        <authorList>
            <person name="Whitman W."/>
        </authorList>
    </citation>
    <scope>NUCLEOTIDE SEQUENCE [LARGE SCALE GENOMIC DNA]</scope>
    <source>
        <strain evidence="3 4">CECT 5696</strain>
    </source>
</reference>
<proteinExistence type="predicted"/>
<organism evidence="3 4">
    <name type="scientific">Paenibacillus cellulosilyticus</name>
    <dbReference type="NCBI Taxonomy" id="375489"/>
    <lineage>
        <taxon>Bacteria</taxon>
        <taxon>Bacillati</taxon>
        <taxon>Bacillota</taxon>
        <taxon>Bacilli</taxon>
        <taxon>Bacillales</taxon>
        <taxon>Paenibacillaceae</taxon>
        <taxon>Paenibacillus</taxon>
    </lineage>
</organism>
<dbReference type="RefSeq" id="WP_110044816.1">
    <property type="nucleotide sequence ID" value="NZ_CP054613.1"/>
</dbReference>
<dbReference type="InterPro" id="IPR036291">
    <property type="entry name" value="NAD(P)-bd_dom_sf"/>
</dbReference>
<feature type="domain" description="Gfo/Idh/MocA-like oxidoreductase N-terminal" evidence="1">
    <location>
        <begin position="4"/>
        <end position="123"/>
    </location>
</feature>
<dbReference type="Proteomes" id="UP000246635">
    <property type="component" value="Unassembled WGS sequence"/>
</dbReference>